<dbReference type="GO" id="GO:0047372">
    <property type="term" value="F:monoacylglycerol lipase activity"/>
    <property type="evidence" value="ECO:0007669"/>
    <property type="project" value="TreeGrafter"/>
</dbReference>
<sequence length="431" mass="50130">MWSHLRDNSQTLLFLIPSTIAIAGLLWRTIKRYPSIIIMQSTKENEFLINQCPSFAQYRPTPWIFSGHLMTILGVFFRPLPTLSFERILLKVDNTGGTIAMDWHSRPYHRQPILLILHGLTGGSDNEYVRWMILAASKKFNLCCVVSHARGCDFRTASVAMIIDLCFGTIPYICSLINTDPTTTLVWFCKMRIYILQSNAMISRWSLAIACFDRYALSSVSVHVRNFARVHISPRLIAIIICIWLILPIHAPIFFDITMGRCGIYNNRVASFYHTIFTTLFGCILPVLIMIVCAILLYYNLILKQQRRLIFIYQQTKNRNEILRGQQKRDQQMFLMLLIQILVYLICIVPLMITYLYNAITIETNKSADRIAIEKFTAFIAESLLYFFCASSFYLYTMVSKLFRNELKRLLYLAFMRNKKKEYSSYSTNSK</sequence>
<dbReference type="PRINTS" id="PR00237">
    <property type="entry name" value="GPCRRHODOPSN"/>
</dbReference>
<dbReference type="PANTHER" id="PTHR10794:SF63">
    <property type="entry name" value="ALPHA_BETA HYDROLASE 1, ISOFORM A"/>
    <property type="match status" value="1"/>
</dbReference>
<keyword evidence="2 5" id="KW-0812">Transmembrane</keyword>
<evidence type="ECO:0000256" key="3">
    <source>
        <dbReference type="ARBA" id="ARBA00022989"/>
    </source>
</evidence>
<dbReference type="AlphaFoldDB" id="A0A815QLQ7"/>
<gene>
    <name evidence="7" type="ORF">JYZ213_LOCUS41480</name>
</gene>
<feature type="transmembrane region" description="Helical" evidence="5">
    <location>
        <begin position="334"/>
        <end position="356"/>
    </location>
</feature>
<dbReference type="GO" id="GO:0034338">
    <property type="term" value="F:short-chain carboxylesterase activity"/>
    <property type="evidence" value="ECO:0007669"/>
    <property type="project" value="TreeGrafter"/>
</dbReference>
<comment type="caution">
    <text evidence="7">The sequence shown here is derived from an EMBL/GenBank/DDBJ whole genome shotgun (WGS) entry which is preliminary data.</text>
</comment>
<keyword evidence="4 5" id="KW-0472">Membrane</keyword>
<dbReference type="GO" id="GO:0004930">
    <property type="term" value="F:G protein-coupled receptor activity"/>
    <property type="evidence" value="ECO:0007669"/>
    <property type="project" value="InterPro"/>
</dbReference>
<evidence type="ECO:0000256" key="5">
    <source>
        <dbReference type="SAM" id="Phobius"/>
    </source>
</evidence>
<evidence type="ECO:0000313" key="8">
    <source>
        <dbReference type="Proteomes" id="UP000663845"/>
    </source>
</evidence>
<organism evidence="7 8">
    <name type="scientific">Adineta steineri</name>
    <dbReference type="NCBI Taxonomy" id="433720"/>
    <lineage>
        <taxon>Eukaryota</taxon>
        <taxon>Metazoa</taxon>
        <taxon>Spiralia</taxon>
        <taxon>Gnathifera</taxon>
        <taxon>Rotifera</taxon>
        <taxon>Eurotatoria</taxon>
        <taxon>Bdelloidea</taxon>
        <taxon>Adinetida</taxon>
        <taxon>Adinetidae</taxon>
        <taxon>Adineta</taxon>
    </lineage>
</organism>
<dbReference type="SUPFAM" id="SSF81321">
    <property type="entry name" value="Family A G protein-coupled receptor-like"/>
    <property type="match status" value="1"/>
</dbReference>
<evidence type="ECO:0000256" key="4">
    <source>
        <dbReference type="ARBA" id="ARBA00023136"/>
    </source>
</evidence>
<dbReference type="InterPro" id="IPR050960">
    <property type="entry name" value="AB_hydrolase_4_sf"/>
</dbReference>
<feature type="transmembrane region" description="Helical" evidence="5">
    <location>
        <begin position="12"/>
        <end position="30"/>
    </location>
</feature>
<evidence type="ECO:0000256" key="1">
    <source>
        <dbReference type="ARBA" id="ARBA00004370"/>
    </source>
</evidence>
<evidence type="ECO:0000256" key="2">
    <source>
        <dbReference type="ARBA" id="ARBA00022692"/>
    </source>
</evidence>
<dbReference type="PROSITE" id="PS50262">
    <property type="entry name" value="G_PROTEIN_RECEP_F1_2"/>
    <property type="match status" value="1"/>
</dbReference>
<accession>A0A815QLQ7</accession>
<reference evidence="7" key="1">
    <citation type="submission" date="2021-02" db="EMBL/GenBank/DDBJ databases">
        <authorList>
            <person name="Nowell W R."/>
        </authorList>
    </citation>
    <scope>NUCLEOTIDE SEQUENCE</scope>
</reference>
<evidence type="ECO:0000313" key="7">
    <source>
        <dbReference type="EMBL" id="CAF1465156.1"/>
    </source>
</evidence>
<dbReference type="Pfam" id="PF00001">
    <property type="entry name" value="7tm_1"/>
    <property type="match status" value="1"/>
</dbReference>
<feature type="transmembrane region" description="Helical" evidence="5">
    <location>
        <begin position="236"/>
        <end position="255"/>
    </location>
</feature>
<dbReference type="InterPro" id="IPR000276">
    <property type="entry name" value="GPCR_Rhodpsn"/>
</dbReference>
<dbReference type="PANTHER" id="PTHR10794">
    <property type="entry name" value="ABHYDROLASE DOMAIN-CONTAINING PROTEIN"/>
    <property type="match status" value="1"/>
</dbReference>
<dbReference type="EMBL" id="CAJNOG010001699">
    <property type="protein sequence ID" value="CAF1465156.1"/>
    <property type="molecule type" value="Genomic_DNA"/>
</dbReference>
<feature type="transmembrane region" description="Helical" evidence="5">
    <location>
        <begin position="376"/>
        <end position="399"/>
    </location>
</feature>
<dbReference type="GO" id="GO:0016020">
    <property type="term" value="C:membrane"/>
    <property type="evidence" value="ECO:0007669"/>
    <property type="project" value="UniProtKB-SubCell"/>
</dbReference>
<keyword evidence="3 5" id="KW-1133">Transmembrane helix</keyword>
<dbReference type="Proteomes" id="UP000663845">
    <property type="component" value="Unassembled WGS sequence"/>
</dbReference>
<protein>
    <recommendedName>
        <fullName evidence="6">G-protein coupled receptors family 1 profile domain-containing protein</fullName>
    </recommendedName>
</protein>
<feature type="domain" description="G-protein coupled receptors family 1 profile" evidence="6">
    <location>
        <begin position="188"/>
        <end position="396"/>
    </location>
</feature>
<feature type="transmembrane region" description="Helical" evidence="5">
    <location>
        <begin position="275"/>
        <end position="299"/>
    </location>
</feature>
<evidence type="ECO:0000259" key="6">
    <source>
        <dbReference type="PROSITE" id="PS50262"/>
    </source>
</evidence>
<dbReference type="InterPro" id="IPR017452">
    <property type="entry name" value="GPCR_Rhodpsn_7TM"/>
</dbReference>
<comment type="subcellular location">
    <subcellularLocation>
        <location evidence="1">Membrane</location>
    </subcellularLocation>
</comment>
<proteinExistence type="predicted"/>
<name>A0A815QLQ7_9BILA</name>
<dbReference type="Gene3D" id="1.20.1070.10">
    <property type="entry name" value="Rhodopsin 7-helix transmembrane proteins"/>
    <property type="match status" value="1"/>
</dbReference>